<dbReference type="STRING" id="1173061.A0A0J9XAA0"/>
<evidence type="ECO:0000259" key="6">
    <source>
        <dbReference type="Pfam" id="PF00472"/>
    </source>
</evidence>
<dbReference type="AlphaFoldDB" id="A0A0J9XAA0"/>
<dbReference type="PANTHER" id="PTHR46203:SF1">
    <property type="entry name" value="MITOCHONDRIAL TRANSLATION RELEASE FACTOR IN RESCUE"/>
    <property type="match status" value="1"/>
</dbReference>
<organism evidence="7 8">
    <name type="scientific">Geotrichum candidum</name>
    <name type="common">Oospora lactis</name>
    <name type="synonym">Dipodascus geotrichum</name>
    <dbReference type="NCBI Taxonomy" id="1173061"/>
    <lineage>
        <taxon>Eukaryota</taxon>
        <taxon>Fungi</taxon>
        <taxon>Dikarya</taxon>
        <taxon>Ascomycota</taxon>
        <taxon>Saccharomycotina</taxon>
        <taxon>Dipodascomycetes</taxon>
        <taxon>Dipodascales</taxon>
        <taxon>Dipodascaceae</taxon>
        <taxon>Geotrichum</taxon>
    </lineage>
</organism>
<evidence type="ECO:0000256" key="2">
    <source>
        <dbReference type="ARBA" id="ARBA00010835"/>
    </source>
</evidence>
<feature type="region of interest" description="Disordered" evidence="5">
    <location>
        <begin position="113"/>
        <end position="212"/>
    </location>
</feature>
<feature type="compositionally biased region" description="Basic and acidic residues" evidence="5">
    <location>
        <begin position="179"/>
        <end position="188"/>
    </location>
</feature>
<feature type="domain" description="Prokaryotic-type class I peptide chain release factors" evidence="6">
    <location>
        <begin position="40"/>
        <end position="137"/>
    </location>
</feature>
<dbReference type="EMBL" id="CCBN010000007">
    <property type="protein sequence ID" value="CDO54387.1"/>
    <property type="molecule type" value="Genomic_DNA"/>
</dbReference>
<proteinExistence type="inferred from homology"/>
<dbReference type="SUPFAM" id="SSF75620">
    <property type="entry name" value="Release factor"/>
    <property type="match status" value="1"/>
</dbReference>
<dbReference type="GO" id="GO:0003747">
    <property type="term" value="F:translation release factor activity"/>
    <property type="evidence" value="ECO:0007669"/>
    <property type="project" value="InterPro"/>
</dbReference>
<evidence type="ECO:0000313" key="8">
    <source>
        <dbReference type="Proteomes" id="UP000242525"/>
    </source>
</evidence>
<evidence type="ECO:0000256" key="1">
    <source>
        <dbReference type="ARBA" id="ARBA00004173"/>
    </source>
</evidence>
<name>A0A0J9XAA0_GEOCN</name>
<keyword evidence="3" id="KW-0809">Transit peptide</keyword>
<dbReference type="InterPro" id="IPR052405">
    <property type="entry name" value="Mito_Transl_Release_Factor"/>
</dbReference>
<dbReference type="InterPro" id="IPR000352">
    <property type="entry name" value="Pep_chain_release_fac_I"/>
</dbReference>
<sequence>MLFSFTTRICRAGVATGVREFTSVLPSWALKKTQFPPRPKIREEDIEEVFIKGGGKGGQKINKTNSKVQLRHIPTGIVLSSQFSRSREQNRKKARELLALKIEELEAPEGQSRNAIIAEHKKQKARKKKAKSKKKYREREEAERMALLGENGEVDSEAAGETVSDQTVIEESAHTVSADQDKSEDVKQAEPTNCSETPSDKAPGARPTQDQH</sequence>
<dbReference type="Pfam" id="PF00472">
    <property type="entry name" value="RF-1"/>
    <property type="match status" value="1"/>
</dbReference>
<dbReference type="GO" id="GO:0005739">
    <property type="term" value="C:mitochondrion"/>
    <property type="evidence" value="ECO:0007669"/>
    <property type="project" value="UniProtKB-SubCell"/>
</dbReference>
<dbReference type="GO" id="GO:0032543">
    <property type="term" value="P:mitochondrial translation"/>
    <property type="evidence" value="ECO:0007669"/>
    <property type="project" value="UniProtKB-ARBA"/>
</dbReference>
<evidence type="ECO:0000256" key="5">
    <source>
        <dbReference type="SAM" id="MobiDB-lite"/>
    </source>
</evidence>
<keyword evidence="4" id="KW-0496">Mitochondrion</keyword>
<comment type="caution">
    <text evidence="7">The sequence shown here is derived from an EMBL/GenBank/DDBJ whole genome shotgun (WGS) entry which is preliminary data.</text>
</comment>
<comment type="subcellular location">
    <subcellularLocation>
        <location evidence="1">Mitochondrion</location>
    </subcellularLocation>
</comment>
<dbReference type="Gene3D" id="3.30.160.20">
    <property type="match status" value="1"/>
</dbReference>
<gene>
    <name evidence="7" type="ORF">BN980_GECA07s03838g</name>
</gene>
<keyword evidence="8" id="KW-1185">Reference proteome</keyword>
<dbReference type="FunFam" id="3.30.160.20:FF:000065">
    <property type="entry name" value="Peptidyl-tRNA hydrolase domain protein"/>
    <property type="match status" value="1"/>
</dbReference>
<accession>A0A0J9XAA0</accession>
<dbReference type="InterPro" id="IPR045853">
    <property type="entry name" value="Pep_chain_release_fac_I_sf"/>
</dbReference>
<dbReference type="OrthoDB" id="277888at2759"/>
<reference evidence="7" key="1">
    <citation type="submission" date="2014-03" db="EMBL/GenBank/DDBJ databases">
        <authorList>
            <person name="Casaregola S."/>
        </authorList>
    </citation>
    <scope>NUCLEOTIDE SEQUENCE [LARGE SCALE GENOMIC DNA]</scope>
    <source>
        <strain evidence="7">CLIB 918</strain>
    </source>
</reference>
<dbReference type="Proteomes" id="UP000242525">
    <property type="component" value="Unassembled WGS sequence"/>
</dbReference>
<feature type="compositionally biased region" description="Polar residues" evidence="5">
    <location>
        <begin position="163"/>
        <end position="178"/>
    </location>
</feature>
<evidence type="ECO:0000313" key="7">
    <source>
        <dbReference type="EMBL" id="CDO54387.1"/>
    </source>
</evidence>
<evidence type="ECO:0000256" key="3">
    <source>
        <dbReference type="ARBA" id="ARBA00022946"/>
    </source>
</evidence>
<dbReference type="PANTHER" id="PTHR46203">
    <property type="entry name" value="PROBABLE PEPTIDE CHAIN RELEASE FACTOR C12ORF65"/>
    <property type="match status" value="1"/>
</dbReference>
<feature type="compositionally biased region" description="Basic residues" evidence="5">
    <location>
        <begin position="121"/>
        <end position="136"/>
    </location>
</feature>
<comment type="similarity">
    <text evidence="2">Belongs to the prokaryotic/mitochondrial release factor family.</text>
</comment>
<evidence type="ECO:0000256" key="4">
    <source>
        <dbReference type="ARBA" id="ARBA00023128"/>
    </source>
</evidence>
<protein>
    <recommendedName>
        <fullName evidence="6">Prokaryotic-type class I peptide chain release factors domain-containing protein</fullName>
    </recommendedName>
</protein>